<sequence length="298" mass="32116">MSQTSSFVVVRTVLDGTLMVPLDDMSTTFSSSSSTTTTTTSLKTISDLKNYLSKLKGYDRSVQHIYQNGTELNDQANLNDFPLGKGFVLMIPISHSTRKYKTQKEVEADYVASLTMNEINRQASTSGGSVSDQLEQIMAEFTSTHPPQTSTTGSTTSPSATTRPPTLTSQTHPRGTTTASSTTTTTTTTTSGSTTTPHPPRSTTSSTTSTTTGATSQQAPPVTVASLPVSEDLVAAITELGFSRHRAKKALILNDLNVEQAVEWIFNNIDSPYVLDSEFTPQELVALAEKYKNMMSDE</sequence>
<evidence type="ECO:0000313" key="4">
    <source>
        <dbReference type="EMBL" id="KAF0977380.1"/>
    </source>
</evidence>
<keyword evidence="5" id="KW-1185">Reference proteome</keyword>
<evidence type="ECO:0000259" key="3">
    <source>
        <dbReference type="PROSITE" id="PS50053"/>
    </source>
</evidence>
<dbReference type="VEuPathDB" id="AmoebaDB:FDP41_003372"/>
<protein>
    <recommendedName>
        <fullName evidence="6">UBA domain-containing protein</fullName>
    </recommendedName>
</protein>
<dbReference type="InterPro" id="IPR000626">
    <property type="entry name" value="Ubiquitin-like_dom"/>
</dbReference>
<dbReference type="PROSITE" id="PS50030">
    <property type="entry name" value="UBA"/>
    <property type="match status" value="1"/>
</dbReference>
<dbReference type="Gene3D" id="1.10.8.10">
    <property type="entry name" value="DNA helicase RuvA subunit, C-terminal domain"/>
    <property type="match status" value="1"/>
</dbReference>
<dbReference type="SMART" id="SM00165">
    <property type="entry name" value="UBA"/>
    <property type="match status" value="1"/>
</dbReference>
<evidence type="ECO:0000313" key="5">
    <source>
        <dbReference type="Proteomes" id="UP000444721"/>
    </source>
</evidence>
<comment type="caution">
    <text evidence="4">The sequence shown here is derived from an EMBL/GenBank/DDBJ whole genome shotgun (WGS) entry which is preliminary data.</text>
</comment>
<dbReference type="InterPro" id="IPR015940">
    <property type="entry name" value="UBA"/>
</dbReference>
<dbReference type="Proteomes" id="UP000444721">
    <property type="component" value="Unassembled WGS sequence"/>
</dbReference>
<feature type="domain" description="Ubiquitin-like" evidence="3">
    <location>
        <begin position="18"/>
        <end position="91"/>
    </location>
</feature>
<dbReference type="EMBL" id="VFQX01000034">
    <property type="protein sequence ID" value="KAF0977380.1"/>
    <property type="molecule type" value="Genomic_DNA"/>
</dbReference>
<name>A0A6A5BUD6_NAEFO</name>
<evidence type="ECO:0008006" key="6">
    <source>
        <dbReference type="Google" id="ProtNLM"/>
    </source>
</evidence>
<dbReference type="GeneID" id="68110590"/>
<dbReference type="AlphaFoldDB" id="A0A6A5BUD6"/>
<dbReference type="SUPFAM" id="SSF46934">
    <property type="entry name" value="UBA-like"/>
    <property type="match status" value="1"/>
</dbReference>
<dbReference type="OrthoDB" id="336240at2759"/>
<dbReference type="SUPFAM" id="SSF54236">
    <property type="entry name" value="Ubiquitin-like"/>
    <property type="match status" value="1"/>
</dbReference>
<feature type="compositionally biased region" description="Low complexity" evidence="1">
    <location>
        <begin position="142"/>
        <end position="216"/>
    </location>
</feature>
<dbReference type="RefSeq" id="XP_044562093.1">
    <property type="nucleotide sequence ID" value="XM_044706669.1"/>
</dbReference>
<proteinExistence type="predicted"/>
<accession>A0A6A5BUD6</accession>
<evidence type="ECO:0000259" key="2">
    <source>
        <dbReference type="PROSITE" id="PS50030"/>
    </source>
</evidence>
<organism evidence="4 5">
    <name type="scientific">Naegleria fowleri</name>
    <name type="common">Brain eating amoeba</name>
    <dbReference type="NCBI Taxonomy" id="5763"/>
    <lineage>
        <taxon>Eukaryota</taxon>
        <taxon>Discoba</taxon>
        <taxon>Heterolobosea</taxon>
        <taxon>Tetramitia</taxon>
        <taxon>Eutetramitia</taxon>
        <taxon>Vahlkampfiidae</taxon>
        <taxon>Naegleria</taxon>
    </lineage>
</organism>
<feature type="domain" description="UBA" evidence="2">
    <location>
        <begin position="228"/>
        <end position="268"/>
    </location>
</feature>
<dbReference type="OMA" id="VEWIFNN"/>
<dbReference type="VEuPathDB" id="AmoebaDB:NF0062190"/>
<dbReference type="Pfam" id="PF22562">
    <property type="entry name" value="UBA_7"/>
    <property type="match status" value="1"/>
</dbReference>
<dbReference type="VEuPathDB" id="AmoebaDB:NfTy_071820"/>
<reference evidence="4 5" key="1">
    <citation type="journal article" date="2019" name="Sci. Rep.">
        <title>Nanopore sequencing improves the draft genome of the human pathogenic amoeba Naegleria fowleri.</title>
        <authorList>
            <person name="Liechti N."/>
            <person name="Schurch N."/>
            <person name="Bruggmann R."/>
            <person name="Wittwer M."/>
        </authorList>
    </citation>
    <scope>NUCLEOTIDE SEQUENCE [LARGE SCALE GENOMIC DNA]</scope>
    <source>
        <strain evidence="4 5">ATCC 30894</strain>
    </source>
</reference>
<gene>
    <name evidence="4" type="ORF">FDP41_003372</name>
</gene>
<evidence type="ECO:0000256" key="1">
    <source>
        <dbReference type="SAM" id="MobiDB-lite"/>
    </source>
</evidence>
<dbReference type="InterPro" id="IPR009060">
    <property type="entry name" value="UBA-like_sf"/>
</dbReference>
<feature type="region of interest" description="Disordered" evidence="1">
    <location>
        <begin position="142"/>
        <end position="223"/>
    </location>
</feature>
<dbReference type="InterPro" id="IPR029071">
    <property type="entry name" value="Ubiquitin-like_domsf"/>
</dbReference>
<dbReference type="PROSITE" id="PS50053">
    <property type="entry name" value="UBIQUITIN_2"/>
    <property type="match status" value="1"/>
</dbReference>